<dbReference type="EMBL" id="KN828459">
    <property type="protein sequence ID" value="KIK74941.1"/>
    <property type="molecule type" value="Genomic_DNA"/>
</dbReference>
<dbReference type="InParanoid" id="A0A0D0CV31"/>
<protein>
    <recommendedName>
        <fullName evidence="3">Alpha-type protein kinase domain-containing protein</fullName>
    </recommendedName>
</protein>
<dbReference type="Proteomes" id="UP000054538">
    <property type="component" value="Unassembled WGS sequence"/>
</dbReference>
<sequence>MDTDDQYSGHVMLNTSPDVLLGVGGFKTAHKGELTLTPLAPSSGLGAQPRQKVVLKRLYFRHKAQNSTGPFMRFQVPEELEKLFREANTLYWAKALFKLTYNVIDCALQDAAGPPPFDIPCVRFVEAGLALSYSQTTKSSGPGSKGLKRGGTVSNGYIVEELIDVSDNEFIKFIHNSDPLPLPDQGKPGYEIGQFLAVTQHIQYVKTGGQVYISDYQDADSSGLSGVVRGRADIGFNLCVAPLSKFSPVFTKGGDVEQRSGAE</sequence>
<dbReference type="HOGENOM" id="CLU_073913_2_0_1"/>
<proteinExistence type="predicted"/>
<reference evidence="2" key="2">
    <citation type="submission" date="2015-01" db="EMBL/GenBank/DDBJ databases">
        <title>Evolutionary Origins and Diversification of the Mycorrhizal Mutualists.</title>
        <authorList>
            <consortium name="DOE Joint Genome Institute"/>
            <consortium name="Mycorrhizal Genomics Consortium"/>
            <person name="Kohler A."/>
            <person name="Kuo A."/>
            <person name="Nagy L.G."/>
            <person name="Floudas D."/>
            <person name="Copeland A."/>
            <person name="Barry K.W."/>
            <person name="Cichocki N."/>
            <person name="Veneault-Fourrey C."/>
            <person name="LaButti K."/>
            <person name="Lindquist E.A."/>
            <person name="Lipzen A."/>
            <person name="Lundell T."/>
            <person name="Morin E."/>
            <person name="Murat C."/>
            <person name="Riley R."/>
            <person name="Ohm R."/>
            <person name="Sun H."/>
            <person name="Tunlid A."/>
            <person name="Henrissat B."/>
            <person name="Grigoriev I.V."/>
            <person name="Hibbett D.S."/>
            <person name="Martin F."/>
        </authorList>
    </citation>
    <scope>NUCLEOTIDE SEQUENCE [LARGE SCALE GENOMIC DNA]</scope>
    <source>
        <strain evidence="2">Ve08.2h10</strain>
    </source>
</reference>
<dbReference type="STRING" id="930991.A0A0D0CV31"/>
<keyword evidence="2" id="KW-1185">Reference proteome</keyword>
<evidence type="ECO:0000313" key="2">
    <source>
        <dbReference type="Proteomes" id="UP000054538"/>
    </source>
</evidence>
<reference evidence="1 2" key="1">
    <citation type="submission" date="2014-04" db="EMBL/GenBank/DDBJ databases">
        <authorList>
            <consortium name="DOE Joint Genome Institute"/>
            <person name="Kuo A."/>
            <person name="Kohler A."/>
            <person name="Jargeat P."/>
            <person name="Nagy L.G."/>
            <person name="Floudas D."/>
            <person name="Copeland A."/>
            <person name="Barry K.W."/>
            <person name="Cichocki N."/>
            <person name="Veneault-Fourrey C."/>
            <person name="LaButti K."/>
            <person name="Lindquist E.A."/>
            <person name="Lipzen A."/>
            <person name="Lundell T."/>
            <person name="Morin E."/>
            <person name="Murat C."/>
            <person name="Sun H."/>
            <person name="Tunlid A."/>
            <person name="Henrissat B."/>
            <person name="Grigoriev I.V."/>
            <person name="Hibbett D.S."/>
            <person name="Martin F."/>
            <person name="Nordberg H.P."/>
            <person name="Cantor M.N."/>
            <person name="Hua S.X."/>
        </authorList>
    </citation>
    <scope>NUCLEOTIDE SEQUENCE [LARGE SCALE GENOMIC DNA]</scope>
    <source>
        <strain evidence="1 2">Ve08.2h10</strain>
    </source>
</reference>
<dbReference type="OrthoDB" id="301415at2759"/>
<evidence type="ECO:0000313" key="1">
    <source>
        <dbReference type="EMBL" id="KIK74941.1"/>
    </source>
</evidence>
<gene>
    <name evidence="1" type="ORF">PAXRUDRAFT_835851</name>
</gene>
<accession>A0A0D0CV31</accession>
<dbReference type="AlphaFoldDB" id="A0A0D0CV31"/>
<evidence type="ECO:0008006" key="3">
    <source>
        <dbReference type="Google" id="ProtNLM"/>
    </source>
</evidence>
<name>A0A0D0CV31_9AGAM</name>
<organism evidence="1 2">
    <name type="scientific">Paxillus rubicundulus Ve08.2h10</name>
    <dbReference type="NCBI Taxonomy" id="930991"/>
    <lineage>
        <taxon>Eukaryota</taxon>
        <taxon>Fungi</taxon>
        <taxon>Dikarya</taxon>
        <taxon>Basidiomycota</taxon>
        <taxon>Agaricomycotina</taxon>
        <taxon>Agaricomycetes</taxon>
        <taxon>Agaricomycetidae</taxon>
        <taxon>Boletales</taxon>
        <taxon>Paxilineae</taxon>
        <taxon>Paxillaceae</taxon>
        <taxon>Paxillus</taxon>
    </lineage>
</organism>